<dbReference type="Proteomes" id="UP000320011">
    <property type="component" value="Unassembled WGS sequence"/>
</dbReference>
<dbReference type="GO" id="GO:0008270">
    <property type="term" value="F:zinc ion binding"/>
    <property type="evidence" value="ECO:0007669"/>
    <property type="project" value="InterPro"/>
</dbReference>
<evidence type="ECO:0000256" key="5">
    <source>
        <dbReference type="ARBA" id="ARBA00022833"/>
    </source>
</evidence>
<comment type="catalytic activity">
    <reaction evidence="8">
        <text>a primary alcohol + NAD(+) = an aldehyde + NADH + H(+)</text>
        <dbReference type="Rhea" id="RHEA:10736"/>
        <dbReference type="ChEBI" id="CHEBI:15378"/>
        <dbReference type="ChEBI" id="CHEBI:15734"/>
        <dbReference type="ChEBI" id="CHEBI:17478"/>
        <dbReference type="ChEBI" id="CHEBI:57540"/>
        <dbReference type="ChEBI" id="CHEBI:57945"/>
        <dbReference type="EC" id="1.1.1.1"/>
    </reaction>
</comment>
<dbReference type="Pfam" id="PF00107">
    <property type="entry name" value="ADH_zinc_N"/>
    <property type="match status" value="1"/>
</dbReference>
<dbReference type="InterPro" id="IPR011032">
    <property type="entry name" value="GroES-like_sf"/>
</dbReference>
<evidence type="ECO:0000256" key="7">
    <source>
        <dbReference type="ARBA" id="ARBA00049164"/>
    </source>
</evidence>
<keyword evidence="12" id="KW-1185">Reference proteome</keyword>
<reference evidence="11 12" key="1">
    <citation type="submission" date="2019-07" db="EMBL/GenBank/DDBJ databases">
        <authorList>
            <person name="Duangmal K."/>
            <person name="Teo W.F.A."/>
        </authorList>
    </citation>
    <scope>NUCLEOTIDE SEQUENCE [LARGE SCALE GENOMIC DNA]</scope>
    <source>
        <strain evidence="11 12">TBRC 6029</strain>
    </source>
</reference>
<proteinExistence type="inferred from homology"/>
<protein>
    <recommendedName>
        <fullName evidence="3">alcohol dehydrogenase</fullName>
        <ecNumber evidence="3">1.1.1.1</ecNumber>
    </recommendedName>
</protein>
<dbReference type="InterPro" id="IPR013149">
    <property type="entry name" value="ADH-like_C"/>
</dbReference>
<evidence type="ECO:0000313" key="11">
    <source>
        <dbReference type="EMBL" id="TVT51518.1"/>
    </source>
</evidence>
<comment type="catalytic activity">
    <reaction evidence="7">
        <text>a secondary alcohol + NAD(+) = a ketone + NADH + H(+)</text>
        <dbReference type="Rhea" id="RHEA:10740"/>
        <dbReference type="ChEBI" id="CHEBI:15378"/>
        <dbReference type="ChEBI" id="CHEBI:17087"/>
        <dbReference type="ChEBI" id="CHEBI:35681"/>
        <dbReference type="ChEBI" id="CHEBI:57540"/>
        <dbReference type="ChEBI" id="CHEBI:57945"/>
        <dbReference type="EC" id="1.1.1.1"/>
    </reaction>
</comment>
<dbReference type="PROSITE" id="PS00059">
    <property type="entry name" value="ADH_ZINC"/>
    <property type="match status" value="1"/>
</dbReference>
<name>A0A558CRY4_9PSEU</name>
<evidence type="ECO:0000256" key="1">
    <source>
        <dbReference type="ARBA" id="ARBA00001947"/>
    </source>
</evidence>
<dbReference type="OrthoDB" id="334894at2"/>
<dbReference type="Pfam" id="PF08240">
    <property type="entry name" value="ADH_N"/>
    <property type="match status" value="1"/>
</dbReference>
<evidence type="ECO:0000256" key="2">
    <source>
        <dbReference type="ARBA" id="ARBA00008072"/>
    </source>
</evidence>
<accession>A0A558CRY4</accession>
<dbReference type="SMART" id="SM00829">
    <property type="entry name" value="PKS_ER"/>
    <property type="match status" value="1"/>
</dbReference>
<evidence type="ECO:0000259" key="10">
    <source>
        <dbReference type="SMART" id="SM00829"/>
    </source>
</evidence>
<dbReference type="InterPro" id="IPR002328">
    <property type="entry name" value="ADH_Zn_CS"/>
</dbReference>
<dbReference type="PANTHER" id="PTHR42940:SF8">
    <property type="entry name" value="VACUOLAR PROTEIN SORTING-ASSOCIATED PROTEIN 11"/>
    <property type="match status" value="1"/>
</dbReference>
<dbReference type="CDD" id="cd05284">
    <property type="entry name" value="arabinose_DH_like"/>
    <property type="match status" value="1"/>
</dbReference>
<evidence type="ECO:0000313" key="12">
    <source>
        <dbReference type="Proteomes" id="UP000320011"/>
    </source>
</evidence>
<keyword evidence="4 9" id="KW-0479">Metal-binding</keyword>
<evidence type="ECO:0000256" key="8">
    <source>
        <dbReference type="ARBA" id="ARBA00049243"/>
    </source>
</evidence>
<dbReference type="SUPFAM" id="SSF50129">
    <property type="entry name" value="GroES-like"/>
    <property type="match status" value="1"/>
</dbReference>
<gene>
    <name evidence="11" type="ORF">FNH05_14695</name>
</gene>
<sequence length="352" mass="36106">MKALRLNAWKSDPELTEVAEPKPGPGQVVVRIGGAGACHSDLHLMREFDTGTMPWNPPFTLGHENAGWVHALGGGVRGPEIGQPVAVFGPWGCGTCARCLAGADAYCENLAAAPAGGMGGGGLGLDGGMAEYLLVPAVRHLVPLPDGLEPVTAAPLTDAALTPYHAVRRSWPKLTPDATAVVIGIGGLGHLAVQILKATTAARVVAVDSRAAALGLAERGGADHTVQAGEGAAEEIREFTGGRGADVILDCVGNDETLALGVAAARILGDLTIIGLGGGTLPMSFFGQPYELSVQTTLWGTRPELLEVLDLASRGLVRTALTTFPLEQAMTAYRRLESGELTGRAVVVPGAG</sequence>
<keyword evidence="6" id="KW-0560">Oxidoreductase</keyword>
<dbReference type="InterPro" id="IPR020843">
    <property type="entry name" value="ER"/>
</dbReference>
<dbReference type="EC" id="1.1.1.1" evidence="3"/>
<dbReference type="AlphaFoldDB" id="A0A558CRY4"/>
<dbReference type="PANTHER" id="PTHR42940">
    <property type="entry name" value="ALCOHOL DEHYDROGENASE 1-RELATED"/>
    <property type="match status" value="1"/>
</dbReference>
<organism evidence="11 12">
    <name type="scientific">Amycolatopsis rhizosphaerae</name>
    <dbReference type="NCBI Taxonomy" id="2053003"/>
    <lineage>
        <taxon>Bacteria</taxon>
        <taxon>Bacillati</taxon>
        <taxon>Actinomycetota</taxon>
        <taxon>Actinomycetes</taxon>
        <taxon>Pseudonocardiales</taxon>
        <taxon>Pseudonocardiaceae</taxon>
        <taxon>Amycolatopsis</taxon>
    </lineage>
</organism>
<keyword evidence="5 9" id="KW-0862">Zinc</keyword>
<dbReference type="RefSeq" id="WP_144588478.1">
    <property type="nucleotide sequence ID" value="NZ_VJWX01000123.1"/>
</dbReference>
<comment type="caution">
    <text evidence="11">The sequence shown here is derived from an EMBL/GenBank/DDBJ whole genome shotgun (WGS) entry which is preliminary data.</text>
</comment>
<feature type="domain" description="Enoyl reductase (ER)" evidence="10">
    <location>
        <begin position="10"/>
        <end position="347"/>
    </location>
</feature>
<dbReference type="GO" id="GO:0004022">
    <property type="term" value="F:alcohol dehydrogenase (NAD+) activity"/>
    <property type="evidence" value="ECO:0007669"/>
    <property type="project" value="UniProtKB-EC"/>
</dbReference>
<evidence type="ECO:0000256" key="4">
    <source>
        <dbReference type="ARBA" id="ARBA00022723"/>
    </source>
</evidence>
<dbReference type="InterPro" id="IPR013154">
    <property type="entry name" value="ADH-like_N"/>
</dbReference>
<dbReference type="Gene3D" id="3.90.180.10">
    <property type="entry name" value="Medium-chain alcohol dehydrogenases, catalytic domain"/>
    <property type="match status" value="1"/>
</dbReference>
<evidence type="ECO:0000256" key="3">
    <source>
        <dbReference type="ARBA" id="ARBA00013190"/>
    </source>
</evidence>
<dbReference type="Gene3D" id="3.40.50.720">
    <property type="entry name" value="NAD(P)-binding Rossmann-like Domain"/>
    <property type="match status" value="1"/>
</dbReference>
<evidence type="ECO:0000256" key="9">
    <source>
        <dbReference type="RuleBase" id="RU361277"/>
    </source>
</evidence>
<dbReference type="EMBL" id="VJWX01000123">
    <property type="protein sequence ID" value="TVT51518.1"/>
    <property type="molecule type" value="Genomic_DNA"/>
</dbReference>
<comment type="cofactor">
    <cofactor evidence="1 9">
        <name>Zn(2+)</name>
        <dbReference type="ChEBI" id="CHEBI:29105"/>
    </cofactor>
</comment>
<reference evidence="11 12" key="2">
    <citation type="submission" date="2019-08" db="EMBL/GenBank/DDBJ databases">
        <title>Amycolatopsis acidicola sp. nov., isolated from peat swamp forest soil.</title>
        <authorList>
            <person name="Srisuk N."/>
        </authorList>
    </citation>
    <scope>NUCLEOTIDE SEQUENCE [LARGE SCALE GENOMIC DNA]</scope>
    <source>
        <strain evidence="11 12">TBRC 6029</strain>
    </source>
</reference>
<comment type="similarity">
    <text evidence="2 9">Belongs to the zinc-containing alcohol dehydrogenase family.</text>
</comment>
<evidence type="ECO:0000256" key="6">
    <source>
        <dbReference type="ARBA" id="ARBA00023002"/>
    </source>
</evidence>
<dbReference type="SUPFAM" id="SSF51735">
    <property type="entry name" value="NAD(P)-binding Rossmann-fold domains"/>
    <property type="match status" value="1"/>
</dbReference>
<dbReference type="InterPro" id="IPR036291">
    <property type="entry name" value="NAD(P)-bd_dom_sf"/>
</dbReference>